<dbReference type="Pfam" id="PF04055">
    <property type="entry name" value="Radical_SAM"/>
    <property type="match status" value="1"/>
</dbReference>
<evidence type="ECO:0000256" key="2">
    <source>
        <dbReference type="ARBA" id="ARBA00022485"/>
    </source>
</evidence>
<gene>
    <name evidence="8" type="primary">nrdG</name>
    <name evidence="8" type="ORF">TevJSym_bi00070</name>
</gene>
<dbReference type="AlphaFoldDB" id="G2FJ01"/>
<evidence type="ECO:0000256" key="6">
    <source>
        <dbReference type="ARBA" id="ARBA00023014"/>
    </source>
</evidence>
<dbReference type="NCBIfam" id="TIGR02495">
    <property type="entry name" value="NrdG2"/>
    <property type="match status" value="1"/>
</dbReference>
<proteinExistence type="predicted"/>
<dbReference type="GO" id="GO:0043365">
    <property type="term" value="F:[formate-C-acetyltransferase]-activating enzyme activity"/>
    <property type="evidence" value="ECO:0007669"/>
    <property type="project" value="UniProtKB-EC"/>
</dbReference>
<dbReference type="PANTHER" id="PTHR30352">
    <property type="entry name" value="PYRUVATE FORMATE-LYASE-ACTIVATING ENZYME"/>
    <property type="match status" value="1"/>
</dbReference>
<accession>G2FJ01</accession>
<dbReference type="PANTHER" id="PTHR30352:SF13">
    <property type="entry name" value="GLYCYL-RADICAL ENZYME ACTIVATING ENZYME YJJW-RELATED"/>
    <property type="match status" value="1"/>
</dbReference>
<feature type="domain" description="Radical SAM core" evidence="7">
    <location>
        <begin position="32"/>
        <end position="215"/>
    </location>
</feature>
<keyword evidence="9" id="KW-1185">Reference proteome</keyword>
<dbReference type="InterPro" id="IPR012840">
    <property type="entry name" value="NrdG2"/>
</dbReference>
<dbReference type="SUPFAM" id="SSF102114">
    <property type="entry name" value="Radical SAM enzymes"/>
    <property type="match status" value="1"/>
</dbReference>
<dbReference type="EC" id="1.97.1.4" evidence="8"/>
<keyword evidence="4" id="KW-0479">Metal-binding</keyword>
<dbReference type="PATRIC" id="fig|1049564.3.peg.2882"/>
<keyword evidence="6" id="KW-0411">Iron-sulfur</keyword>
<evidence type="ECO:0000313" key="9">
    <source>
        <dbReference type="Proteomes" id="UP000005167"/>
    </source>
</evidence>
<dbReference type="SFLD" id="SFLDS00029">
    <property type="entry name" value="Radical_SAM"/>
    <property type="match status" value="1"/>
</dbReference>
<dbReference type="InterPro" id="IPR058240">
    <property type="entry name" value="rSAM_sf"/>
</dbReference>
<dbReference type="EMBL" id="AFZB01000035">
    <property type="protein sequence ID" value="EGW53203.1"/>
    <property type="molecule type" value="Genomic_DNA"/>
</dbReference>
<evidence type="ECO:0000256" key="5">
    <source>
        <dbReference type="ARBA" id="ARBA00023004"/>
    </source>
</evidence>
<keyword evidence="5" id="KW-0408">Iron</keyword>
<evidence type="ECO:0000259" key="7">
    <source>
        <dbReference type="PROSITE" id="PS51918"/>
    </source>
</evidence>
<dbReference type="Proteomes" id="UP000005167">
    <property type="component" value="Unassembled WGS sequence"/>
</dbReference>
<organism evidence="8 9">
    <name type="scientific">endosymbiont of Tevnia jerichonana</name>
    <name type="common">vent Tica</name>
    <dbReference type="NCBI Taxonomy" id="1049564"/>
    <lineage>
        <taxon>Bacteria</taxon>
        <taxon>Pseudomonadati</taxon>
        <taxon>Pseudomonadota</taxon>
        <taxon>Gammaproteobacteria</taxon>
        <taxon>sulfur-oxidizing symbionts</taxon>
    </lineage>
</organism>
<dbReference type="CDD" id="cd01335">
    <property type="entry name" value="Radical_SAM"/>
    <property type="match status" value="1"/>
</dbReference>
<dbReference type="InterPro" id="IPR007197">
    <property type="entry name" value="rSAM"/>
</dbReference>
<comment type="caution">
    <text evidence="8">The sequence shown here is derived from an EMBL/GenBank/DDBJ whole genome shotgun (WGS) entry which is preliminary data.</text>
</comment>
<dbReference type="SFLD" id="SFLDG01094">
    <property type="entry name" value="Uncharacterised_Radical_SAM_Su"/>
    <property type="match status" value="1"/>
</dbReference>
<reference evidence="8 9" key="1">
    <citation type="journal article" date="2011" name="ISME J.">
        <title>The endosymbionts of the deep-sea tubeworms Riftia pachyptila and Tevnia jerichonana share an identical physiology as revealed by proteogenomic analyses.</title>
        <authorList>
            <person name="Gardebrecht A."/>
            <person name="Markert S."/>
            <person name="Felbeck H."/>
            <person name="Thuermer A."/>
            <person name="Albrecht D."/>
            <person name="Wollherr A."/>
            <person name="Kabisch J."/>
            <person name="Lehmann R."/>
            <person name="Daniel R."/>
            <person name="Liesegang H."/>
            <person name="Hecker M."/>
            <person name="Sievert S.M."/>
            <person name="Schweder T."/>
        </authorList>
    </citation>
    <scope>NUCLEOTIDE SEQUENCE [LARGE SCALE GENOMIC DNA]</scope>
</reference>
<dbReference type="GO" id="GO:0046872">
    <property type="term" value="F:metal ion binding"/>
    <property type="evidence" value="ECO:0007669"/>
    <property type="project" value="UniProtKB-KW"/>
</dbReference>
<keyword evidence="8" id="KW-0560">Oxidoreductase</keyword>
<dbReference type="InterPro" id="IPR034457">
    <property type="entry name" value="Organic_radical-activating"/>
</dbReference>
<dbReference type="eggNOG" id="COG1180">
    <property type="taxonomic scope" value="Bacteria"/>
</dbReference>
<keyword evidence="3" id="KW-0949">S-adenosyl-L-methionine</keyword>
<name>G2FJ01_9GAMM</name>
<evidence type="ECO:0000256" key="3">
    <source>
        <dbReference type="ARBA" id="ARBA00022691"/>
    </source>
</evidence>
<evidence type="ECO:0000256" key="1">
    <source>
        <dbReference type="ARBA" id="ARBA00001966"/>
    </source>
</evidence>
<dbReference type="GO" id="GO:0051539">
    <property type="term" value="F:4 iron, 4 sulfur cluster binding"/>
    <property type="evidence" value="ECO:0007669"/>
    <property type="project" value="UniProtKB-KW"/>
</dbReference>
<comment type="cofactor">
    <cofactor evidence="1">
        <name>[4Fe-4S] cluster</name>
        <dbReference type="ChEBI" id="CHEBI:49883"/>
    </cofactor>
</comment>
<evidence type="ECO:0000256" key="4">
    <source>
        <dbReference type="ARBA" id="ARBA00022723"/>
    </source>
</evidence>
<keyword evidence="2" id="KW-0004">4Fe-4S</keyword>
<dbReference type="PROSITE" id="PS51918">
    <property type="entry name" value="RADICAL_SAM"/>
    <property type="match status" value="1"/>
</dbReference>
<sequence>MSVSGNNRNKQLMSGSELTLRVGGLTPLTTVDYPGELAAVIFCQGCPWRCHYCHNPDLLPRQGEQQIPWDQILAFLQTRRGLLDAVVFSGGEPTLQRGLPDAIGQVKAMGFKVGLHSAGPYPERLRELLPLLDWIGLDIKSLPEDYAGLTGVRRSGERAWESAALVIESGLPHQIRTTLDPALFTEAKQQRLLDRLRQLGPLKHSFQVCNPVVSI</sequence>
<protein>
    <submittedName>
        <fullName evidence="8">Anaerobic ribonucleoside-triphosphate reductase-activating protein</fullName>
        <ecNumber evidence="8">1.97.1.4</ecNumber>
    </submittedName>
</protein>
<dbReference type="Gene3D" id="3.20.20.70">
    <property type="entry name" value="Aldolase class I"/>
    <property type="match status" value="1"/>
</dbReference>
<dbReference type="InterPro" id="IPR013785">
    <property type="entry name" value="Aldolase_TIM"/>
</dbReference>
<evidence type="ECO:0000313" key="8">
    <source>
        <dbReference type="EMBL" id="EGW53203.1"/>
    </source>
</evidence>